<accession>A0AAJ8LNA4</accession>
<dbReference type="AlphaFoldDB" id="A0AAJ8LNA4"/>
<dbReference type="GeneID" id="43592153"/>
<proteinExistence type="predicted"/>
<dbReference type="Proteomes" id="UP000322225">
    <property type="component" value="Chromosome 8"/>
</dbReference>
<evidence type="ECO:0000313" key="2">
    <source>
        <dbReference type="Proteomes" id="UP000322225"/>
    </source>
</evidence>
<organism evidence="1 2">
    <name type="scientific">Kwoniella shandongensis</name>
    <dbReference type="NCBI Taxonomy" id="1734106"/>
    <lineage>
        <taxon>Eukaryota</taxon>
        <taxon>Fungi</taxon>
        <taxon>Dikarya</taxon>
        <taxon>Basidiomycota</taxon>
        <taxon>Agaricomycotina</taxon>
        <taxon>Tremellomycetes</taxon>
        <taxon>Tremellales</taxon>
        <taxon>Cryptococcaceae</taxon>
        <taxon>Kwoniella</taxon>
    </lineage>
</organism>
<reference evidence="1" key="2">
    <citation type="submission" date="2024-01" db="EMBL/GenBank/DDBJ databases">
        <title>Comparative genomics of Cryptococcus and Kwoniella reveals pathogenesis evolution and contrasting modes of karyotype evolution via chromosome fusion or intercentromeric recombination.</title>
        <authorList>
            <person name="Coelho M.A."/>
            <person name="David-Palma M."/>
            <person name="Shea T."/>
            <person name="Bowers K."/>
            <person name="McGinley-Smith S."/>
            <person name="Mohammad A.W."/>
            <person name="Gnirke A."/>
            <person name="Yurkov A.M."/>
            <person name="Nowrousian M."/>
            <person name="Sun S."/>
            <person name="Cuomo C.A."/>
            <person name="Heitman J."/>
        </authorList>
    </citation>
    <scope>NUCLEOTIDE SEQUENCE</scope>
    <source>
        <strain evidence="1">CBS 12478</strain>
    </source>
</reference>
<sequence length="352" mass="39805">MPLPTFNSVVPKEAWGSVRNLVTDLLRLEDLRKSASLSAWDNVGWSTEKRLAILRSITKFLSSMMTASILNRPRQRRVLLSLSSTWRERAALGEYFSSQSKQLELQPYCRVLHAFRYDCLLEAALAAYDTGLVIPLDERESWWWIALVASARLAACPSQTWHARWAKVWTCIGTAMQLVSAEQKRDPADDQLLTITPLATSGKTSKPRFDLRYKHARKSLYLPNGLKVKSGLTPEYRDWIRDQDTLELREVCLDLETDLTSAQAGESINDAAAQLQIALESLELMLRGSEMDTELDVSYIFGGPGLMSKSVIQGLRTAVVQNCRALSSGRLPKWDSRSRDEGRSRWIVLLQE</sequence>
<name>A0AAJ8LNA4_9TREE</name>
<dbReference type="KEGG" id="ksn:43592153"/>
<evidence type="ECO:0000313" key="1">
    <source>
        <dbReference type="EMBL" id="WWD20301.1"/>
    </source>
</evidence>
<keyword evidence="2" id="KW-1185">Reference proteome</keyword>
<dbReference type="EMBL" id="CP144058">
    <property type="protein sequence ID" value="WWD20301.1"/>
    <property type="molecule type" value="Genomic_DNA"/>
</dbReference>
<gene>
    <name evidence="1" type="ORF">CI109_104777</name>
</gene>
<protein>
    <submittedName>
        <fullName evidence="1">Uncharacterized protein</fullName>
    </submittedName>
</protein>
<dbReference type="RefSeq" id="XP_065823628.1">
    <property type="nucleotide sequence ID" value="XM_065967556.1"/>
</dbReference>
<reference evidence="1" key="1">
    <citation type="submission" date="2017-08" db="EMBL/GenBank/DDBJ databases">
        <authorList>
            <person name="Cuomo C."/>
            <person name="Billmyre B."/>
            <person name="Heitman J."/>
        </authorList>
    </citation>
    <scope>NUCLEOTIDE SEQUENCE</scope>
    <source>
        <strain evidence="1">CBS 12478</strain>
    </source>
</reference>